<evidence type="ECO:0000313" key="6">
    <source>
        <dbReference type="Proteomes" id="UP001144372"/>
    </source>
</evidence>
<feature type="binding site" evidence="3">
    <location>
        <position position="226"/>
    </location>
    <ligand>
        <name>ATP</name>
        <dbReference type="ChEBI" id="CHEBI:30616"/>
    </ligand>
</feature>
<proteinExistence type="predicted"/>
<dbReference type="PROSITE" id="PS00107">
    <property type="entry name" value="PROTEIN_KINASE_ATP"/>
    <property type="match status" value="1"/>
</dbReference>
<feature type="domain" description="Protein kinase" evidence="4">
    <location>
        <begin position="197"/>
        <end position="445"/>
    </location>
</feature>
<dbReference type="GO" id="GO:0005524">
    <property type="term" value="F:ATP binding"/>
    <property type="evidence" value="ECO:0007669"/>
    <property type="project" value="UniProtKB-UniRule"/>
</dbReference>
<keyword evidence="6" id="KW-1185">Reference proteome</keyword>
<evidence type="ECO:0000256" key="1">
    <source>
        <dbReference type="ARBA" id="ARBA00022741"/>
    </source>
</evidence>
<dbReference type="PANTHER" id="PTHR24348">
    <property type="entry name" value="SERINE/THREONINE-PROTEIN KINASE UNC-51-RELATED"/>
    <property type="match status" value="1"/>
</dbReference>
<dbReference type="GO" id="GO:0004674">
    <property type="term" value="F:protein serine/threonine kinase activity"/>
    <property type="evidence" value="ECO:0007669"/>
    <property type="project" value="InterPro"/>
</dbReference>
<reference evidence="5" key="1">
    <citation type="submission" date="2022-12" db="EMBL/GenBank/DDBJ databases">
        <title>Reference genome sequencing for broad-spectrum identification of bacterial and archaeal isolates by mass spectrometry.</title>
        <authorList>
            <person name="Sekiguchi Y."/>
            <person name="Tourlousse D.M."/>
        </authorList>
    </citation>
    <scope>NUCLEOTIDE SEQUENCE</scope>
    <source>
        <strain evidence="5">ASRB1</strain>
    </source>
</reference>
<dbReference type="EMBL" id="BSDR01000001">
    <property type="protein sequence ID" value="GLI36483.1"/>
    <property type="molecule type" value="Genomic_DNA"/>
</dbReference>
<evidence type="ECO:0000259" key="4">
    <source>
        <dbReference type="PROSITE" id="PS50011"/>
    </source>
</evidence>
<keyword evidence="1 3" id="KW-0547">Nucleotide-binding</keyword>
<gene>
    <name evidence="5" type="ORF">DAMNIGENAA_39160</name>
</gene>
<dbReference type="PANTHER" id="PTHR24348:SF72">
    <property type="entry name" value="SERINE_THREONINE PROTEIN KINASE"/>
    <property type="match status" value="1"/>
</dbReference>
<accession>A0A9W6FX81</accession>
<dbReference type="PROSITE" id="PS00108">
    <property type="entry name" value="PROTEIN_KINASE_ST"/>
    <property type="match status" value="1"/>
</dbReference>
<dbReference type="Proteomes" id="UP001144372">
    <property type="component" value="Unassembled WGS sequence"/>
</dbReference>
<dbReference type="SMART" id="SM00220">
    <property type="entry name" value="S_TKc"/>
    <property type="match status" value="1"/>
</dbReference>
<evidence type="ECO:0000256" key="3">
    <source>
        <dbReference type="PROSITE-ProRule" id="PRU10141"/>
    </source>
</evidence>
<dbReference type="InterPro" id="IPR000719">
    <property type="entry name" value="Prot_kinase_dom"/>
</dbReference>
<protein>
    <recommendedName>
        <fullName evidence="4">Protein kinase domain-containing protein</fullName>
    </recommendedName>
</protein>
<dbReference type="GO" id="GO:0005737">
    <property type="term" value="C:cytoplasm"/>
    <property type="evidence" value="ECO:0007669"/>
    <property type="project" value="TreeGrafter"/>
</dbReference>
<dbReference type="InterPro" id="IPR045269">
    <property type="entry name" value="Atg1-like"/>
</dbReference>
<dbReference type="CDD" id="cd14014">
    <property type="entry name" value="STKc_PknB_like"/>
    <property type="match status" value="1"/>
</dbReference>
<dbReference type="SUPFAM" id="SSF56112">
    <property type="entry name" value="Protein kinase-like (PK-like)"/>
    <property type="match status" value="1"/>
</dbReference>
<dbReference type="InterPro" id="IPR017441">
    <property type="entry name" value="Protein_kinase_ATP_BS"/>
</dbReference>
<name>A0A9W6FX81_9BACT</name>
<evidence type="ECO:0000313" key="5">
    <source>
        <dbReference type="EMBL" id="GLI36483.1"/>
    </source>
</evidence>
<dbReference type="PROSITE" id="PS50011">
    <property type="entry name" value="PROTEIN_KINASE_DOM"/>
    <property type="match status" value="1"/>
</dbReference>
<dbReference type="Pfam" id="PF00069">
    <property type="entry name" value="Pkinase"/>
    <property type="match status" value="1"/>
</dbReference>
<sequence length="459" mass="51698">MISLDDDSNDPQKMLPETVLLIRLTPEEVQQVQALLSHLDMPVESMAFEEMEDLKNFACEGEILLAILRVDGRRKRPDQDVRLLRNCLQPSVPLLLLVTPDQASRIKKYLRAGSDEFWILPLDSKAFPARFYVLLQWAQSAVEEREGMLRAGRAGKGGLAFLLSGMLECVRGWLLRIFYGGRERLTPDAAHLIAGKWVEVCRLGGGSFGDVWLVKEKETEKLAVAKIPHTPKLNLKFIREAAILRYFAGHPNAVQVLDVVRADGKVILIQEYVEGKTLQDLLDEGMDPAAKERAYLELLNVVSHGHEQNIMHRDIKPENILLTPGGQLKLLDFGTAKDLTRRSISSTVIGSRPYMAPEQIMGESRLTSDVWALGVVLYALATGFLPFYAENEKELMDSILETEPESPCHLEPEVPGELEKIILKCLQKDWRNRYRSAGELRAELLLRFPRFGEGKVLPG</sequence>
<keyword evidence="2 3" id="KW-0067">ATP-binding</keyword>
<dbReference type="InterPro" id="IPR008271">
    <property type="entry name" value="Ser/Thr_kinase_AS"/>
</dbReference>
<dbReference type="InterPro" id="IPR011009">
    <property type="entry name" value="Kinase-like_dom_sf"/>
</dbReference>
<evidence type="ECO:0000256" key="2">
    <source>
        <dbReference type="ARBA" id="ARBA00022840"/>
    </source>
</evidence>
<comment type="caution">
    <text evidence="5">The sequence shown here is derived from an EMBL/GenBank/DDBJ whole genome shotgun (WGS) entry which is preliminary data.</text>
</comment>
<dbReference type="RefSeq" id="WP_281796979.1">
    <property type="nucleotide sequence ID" value="NZ_BSDR01000001.1"/>
</dbReference>
<organism evidence="5 6">
    <name type="scientific">Desulforhabdus amnigena</name>
    <dbReference type="NCBI Taxonomy" id="40218"/>
    <lineage>
        <taxon>Bacteria</taxon>
        <taxon>Pseudomonadati</taxon>
        <taxon>Thermodesulfobacteriota</taxon>
        <taxon>Syntrophobacteria</taxon>
        <taxon>Syntrophobacterales</taxon>
        <taxon>Syntrophobacteraceae</taxon>
        <taxon>Desulforhabdus</taxon>
    </lineage>
</organism>
<dbReference type="Gene3D" id="1.10.510.10">
    <property type="entry name" value="Transferase(Phosphotransferase) domain 1"/>
    <property type="match status" value="1"/>
</dbReference>
<dbReference type="AlphaFoldDB" id="A0A9W6FX81"/>